<comment type="caution">
    <text evidence="2">The sequence shown here is derived from an EMBL/GenBank/DDBJ whole genome shotgun (WGS) entry which is preliminary data.</text>
</comment>
<protein>
    <recommendedName>
        <fullName evidence="1">Glycosyltransferase 2-like domain-containing protein</fullName>
    </recommendedName>
</protein>
<dbReference type="SUPFAM" id="SSF53448">
    <property type="entry name" value="Nucleotide-diphospho-sugar transferases"/>
    <property type="match status" value="1"/>
</dbReference>
<dbReference type="Gene3D" id="3.90.550.10">
    <property type="entry name" value="Spore Coat Polysaccharide Biosynthesis Protein SpsA, Chain A"/>
    <property type="match status" value="1"/>
</dbReference>
<gene>
    <name evidence="2" type="ORF">DCP75_10440</name>
</gene>
<reference evidence="2 3" key="1">
    <citation type="journal article" date="2018" name="Nat. Biotechnol.">
        <title>A standardized bacterial taxonomy based on genome phylogeny substantially revises the tree of life.</title>
        <authorList>
            <person name="Parks D.H."/>
            <person name="Chuvochina M."/>
            <person name="Waite D.W."/>
            <person name="Rinke C."/>
            <person name="Skarshewski A."/>
            <person name="Chaumeil P.A."/>
            <person name="Hugenholtz P."/>
        </authorList>
    </citation>
    <scope>NUCLEOTIDE SEQUENCE [LARGE SCALE GENOMIC DNA]</scope>
    <source>
        <strain evidence="2">UBA9158</strain>
    </source>
</reference>
<evidence type="ECO:0000313" key="2">
    <source>
        <dbReference type="EMBL" id="HAN28115.1"/>
    </source>
</evidence>
<feature type="domain" description="Glycosyltransferase 2-like" evidence="1">
    <location>
        <begin position="4"/>
        <end position="123"/>
    </location>
</feature>
<dbReference type="AlphaFoldDB" id="A0A3C1KN73"/>
<proteinExistence type="predicted"/>
<evidence type="ECO:0000313" key="3">
    <source>
        <dbReference type="Proteomes" id="UP000259273"/>
    </source>
</evidence>
<sequence>MQLSVIVIAYAMQREIPRTLQALARSYQTIGAELDYEVILVDNGSPEPLRTDALPDDVPVQLLRIEGAAASPAQALNRAAELAQGDVLCLMIDGAHLLTPGVFEWALRAFAAFPCPVVAARYFYMGPGEQPETVLQGYNQAAEDALLQQIDWPREGYRLFEVGTPLSGGAANITWFNRMFESNCLFMTREHYFAVGGSDERFDLPGGGFLNLDLYKRALDAAGAVSVQLVGEGSFHQVHGGTTTNSERLAREAKLADYRRQYETLRGHSQLLSDKPLQFLGHLPTQASKIHLRKRRG</sequence>
<dbReference type="InterPro" id="IPR029044">
    <property type="entry name" value="Nucleotide-diphossugar_trans"/>
</dbReference>
<dbReference type="CDD" id="cd00761">
    <property type="entry name" value="Glyco_tranf_GTA_type"/>
    <property type="match status" value="1"/>
</dbReference>
<name>A0A3C1KN73_9GAMM</name>
<organism evidence="2 3">
    <name type="scientific">Haliea salexigens</name>
    <dbReference type="NCBI Taxonomy" id="287487"/>
    <lineage>
        <taxon>Bacteria</taxon>
        <taxon>Pseudomonadati</taxon>
        <taxon>Pseudomonadota</taxon>
        <taxon>Gammaproteobacteria</taxon>
        <taxon>Cellvibrionales</taxon>
        <taxon>Halieaceae</taxon>
        <taxon>Haliea</taxon>
    </lineage>
</organism>
<dbReference type="InterPro" id="IPR001173">
    <property type="entry name" value="Glyco_trans_2-like"/>
</dbReference>
<dbReference type="EMBL" id="DMND01000140">
    <property type="protein sequence ID" value="HAN28115.1"/>
    <property type="molecule type" value="Genomic_DNA"/>
</dbReference>
<dbReference type="STRING" id="1121937.GCA_000423125_01803"/>
<accession>A0A3C1KN73</accession>
<dbReference type="Pfam" id="PF00535">
    <property type="entry name" value="Glycos_transf_2"/>
    <property type="match status" value="1"/>
</dbReference>
<evidence type="ECO:0000259" key="1">
    <source>
        <dbReference type="Pfam" id="PF00535"/>
    </source>
</evidence>
<dbReference type="Proteomes" id="UP000259273">
    <property type="component" value="Unassembled WGS sequence"/>
</dbReference>